<dbReference type="GO" id="GO:0036064">
    <property type="term" value="C:ciliary basal body"/>
    <property type="evidence" value="ECO:0007669"/>
    <property type="project" value="TreeGrafter"/>
</dbReference>
<evidence type="ECO:0000313" key="3">
    <source>
        <dbReference type="EMBL" id="CBJ33390.1"/>
    </source>
</evidence>
<keyword evidence="4" id="KW-1185">Reference proteome</keyword>
<protein>
    <submittedName>
        <fullName evidence="3">Uncharacterized protein</fullName>
    </submittedName>
</protein>
<dbReference type="PANTHER" id="PTHR15614">
    <property type="entry name" value="INTRAFLAGELLAR TRANSPORT PROTEIN 81 HOMOLOG"/>
    <property type="match status" value="1"/>
</dbReference>
<dbReference type="InterPro" id="IPR029600">
    <property type="entry name" value="IFT81"/>
</dbReference>
<name>D7G2F5_ECTSI</name>
<dbReference type="Proteomes" id="UP000002630">
    <property type="component" value="Linkage Group LG20"/>
</dbReference>
<sequence length="208" mass="22286">MEIESEYQEKRGAHEKVAVGLEVERQQLEHECNTSQEDALAEESRYHFLQSLCSITEARLQSVRQDERWEKGDGRLLPEFQCHRDLYEHKLRQQEALSKQLRRQQRSIKENEGSSTVQRRMFGGLHALLKCKMALNGGEAGDDLLGDGGGVSGSKGGRGGGGGGAGRGGMDEAYLKAIDAQGGGGGGGGGGGRGGGGAPDVMTLEDRD</sequence>
<evidence type="ECO:0000256" key="2">
    <source>
        <dbReference type="SAM" id="MobiDB-lite"/>
    </source>
</evidence>
<dbReference type="STRING" id="2880.D7G2F5"/>
<proteinExistence type="predicted"/>
<gene>
    <name evidence="3" type="ORF">Esi_0474_0005</name>
</gene>
<keyword evidence="1" id="KW-0175">Coiled coil</keyword>
<dbReference type="AlphaFoldDB" id="D7G2F5"/>
<dbReference type="GO" id="GO:0030992">
    <property type="term" value="C:intraciliary transport particle B"/>
    <property type="evidence" value="ECO:0007669"/>
    <property type="project" value="InterPro"/>
</dbReference>
<dbReference type="PANTHER" id="PTHR15614:SF2">
    <property type="entry name" value="INTRAFLAGELLAR TRANSPORT PROTEIN 81 HOMOLOG"/>
    <property type="match status" value="1"/>
</dbReference>
<dbReference type="GO" id="GO:0042073">
    <property type="term" value="P:intraciliary transport"/>
    <property type="evidence" value="ECO:0007669"/>
    <property type="project" value="InterPro"/>
</dbReference>
<reference evidence="3 4" key="1">
    <citation type="journal article" date="2010" name="Nature">
        <title>The Ectocarpus genome and the independent evolution of multicellularity in brown algae.</title>
        <authorList>
            <person name="Cock J.M."/>
            <person name="Sterck L."/>
            <person name="Rouze P."/>
            <person name="Scornet D."/>
            <person name="Allen A.E."/>
            <person name="Amoutzias G."/>
            <person name="Anthouard V."/>
            <person name="Artiguenave F."/>
            <person name="Aury J.M."/>
            <person name="Badger J.H."/>
            <person name="Beszteri B."/>
            <person name="Billiau K."/>
            <person name="Bonnet E."/>
            <person name="Bothwell J.H."/>
            <person name="Bowler C."/>
            <person name="Boyen C."/>
            <person name="Brownlee C."/>
            <person name="Carrano C.J."/>
            <person name="Charrier B."/>
            <person name="Cho G.Y."/>
            <person name="Coelho S.M."/>
            <person name="Collen J."/>
            <person name="Corre E."/>
            <person name="Da Silva C."/>
            <person name="Delage L."/>
            <person name="Delaroque N."/>
            <person name="Dittami S.M."/>
            <person name="Doulbeau S."/>
            <person name="Elias M."/>
            <person name="Farnham G."/>
            <person name="Gachon C.M."/>
            <person name="Gschloessl B."/>
            <person name="Heesch S."/>
            <person name="Jabbari K."/>
            <person name="Jubin C."/>
            <person name="Kawai H."/>
            <person name="Kimura K."/>
            <person name="Kloareg B."/>
            <person name="Kupper F.C."/>
            <person name="Lang D."/>
            <person name="Le Bail A."/>
            <person name="Leblanc C."/>
            <person name="Lerouge P."/>
            <person name="Lohr M."/>
            <person name="Lopez P.J."/>
            <person name="Martens C."/>
            <person name="Maumus F."/>
            <person name="Michel G."/>
            <person name="Miranda-Saavedra D."/>
            <person name="Morales J."/>
            <person name="Moreau H."/>
            <person name="Motomura T."/>
            <person name="Nagasato C."/>
            <person name="Napoli C.A."/>
            <person name="Nelson D.R."/>
            <person name="Nyvall-Collen P."/>
            <person name="Peters A.F."/>
            <person name="Pommier C."/>
            <person name="Potin P."/>
            <person name="Poulain J."/>
            <person name="Quesneville H."/>
            <person name="Read B."/>
            <person name="Rensing S.A."/>
            <person name="Ritter A."/>
            <person name="Rousvoal S."/>
            <person name="Samanta M."/>
            <person name="Samson G."/>
            <person name="Schroeder D.C."/>
            <person name="Segurens B."/>
            <person name="Strittmatter M."/>
            <person name="Tonon T."/>
            <person name="Tregear J.W."/>
            <person name="Valentin K."/>
            <person name="von Dassow P."/>
            <person name="Yamagishi T."/>
            <person name="Van de Peer Y."/>
            <person name="Wincker P."/>
        </authorList>
    </citation>
    <scope>NUCLEOTIDE SEQUENCE [LARGE SCALE GENOMIC DNA]</scope>
    <source>
        <strain evidence="4">Ec32 / CCAP1310/4</strain>
    </source>
</reference>
<accession>D7G2F5</accession>
<dbReference type="OrthoDB" id="276029at2759"/>
<evidence type="ECO:0000256" key="1">
    <source>
        <dbReference type="SAM" id="Coils"/>
    </source>
</evidence>
<feature type="coiled-coil region" evidence="1">
    <location>
        <begin position="84"/>
        <end position="111"/>
    </location>
</feature>
<dbReference type="GO" id="GO:0015631">
    <property type="term" value="F:tubulin binding"/>
    <property type="evidence" value="ECO:0007669"/>
    <property type="project" value="InterPro"/>
</dbReference>
<dbReference type="EMBL" id="FN649745">
    <property type="protein sequence ID" value="CBJ33390.1"/>
    <property type="molecule type" value="Genomic_DNA"/>
</dbReference>
<dbReference type="InParanoid" id="D7G2F5"/>
<feature type="region of interest" description="Disordered" evidence="2">
    <location>
        <begin position="178"/>
        <end position="208"/>
    </location>
</feature>
<dbReference type="GO" id="GO:0060271">
    <property type="term" value="P:cilium assembly"/>
    <property type="evidence" value="ECO:0007669"/>
    <property type="project" value="InterPro"/>
</dbReference>
<dbReference type="EMBL" id="FN648679">
    <property type="protein sequence ID" value="CBJ33390.1"/>
    <property type="molecule type" value="Genomic_DNA"/>
</dbReference>
<evidence type="ECO:0000313" key="4">
    <source>
        <dbReference type="Proteomes" id="UP000002630"/>
    </source>
</evidence>
<organism evidence="3 4">
    <name type="scientific">Ectocarpus siliculosus</name>
    <name type="common">Brown alga</name>
    <name type="synonym">Conferva siliculosa</name>
    <dbReference type="NCBI Taxonomy" id="2880"/>
    <lineage>
        <taxon>Eukaryota</taxon>
        <taxon>Sar</taxon>
        <taxon>Stramenopiles</taxon>
        <taxon>Ochrophyta</taxon>
        <taxon>PX clade</taxon>
        <taxon>Phaeophyceae</taxon>
        <taxon>Ectocarpales</taxon>
        <taxon>Ectocarpaceae</taxon>
        <taxon>Ectocarpus</taxon>
    </lineage>
</organism>
<dbReference type="eggNOG" id="ENOG502QSBR">
    <property type="taxonomic scope" value="Eukaryota"/>
</dbReference>
<feature type="compositionally biased region" description="Gly residues" evidence="2">
    <location>
        <begin position="181"/>
        <end position="198"/>
    </location>
</feature>